<keyword evidence="6" id="KW-0326">Glycosidase</keyword>
<dbReference type="KEGG" id="wfu:AXE80_07380"/>
<dbReference type="InterPro" id="IPR017853">
    <property type="entry name" value="GH"/>
</dbReference>
<dbReference type="Gene3D" id="3.20.20.80">
    <property type="entry name" value="Glycosidases"/>
    <property type="match status" value="1"/>
</dbReference>
<keyword evidence="9" id="KW-1185">Reference proteome</keyword>
<dbReference type="PANTHER" id="PTHR10030">
    <property type="entry name" value="ALPHA-L-FUCOSIDASE"/>
    <property type="match status" value="1"/>
</dbReference>
<evidence type="ECO:0000256" key="3">
    <source>
        <dbReference type="ARBA" id="ARBA00012662"/>
    </source>
</evidence>
<dbReference type="SUPFAM" id="SSF51445">
    <property type="entry name" value="(Trans)glycosidases"/>
    <property type="match status" value="1"/>
</dbReference>
<dbReference type="Pfam" id="PF01120">
    <property type="entry name" value="Alpha_L_fucos"/>
    <property type="match status" value="1"/>
</dbReference>
<dbReference type="InterPro" id="IPR057739">
    <property type="entry name" value="Glyco_hydro_29_N"/>
</dbReference>
<evidence type="ECO:0000313" key="8">
    <source>
        <dbReference type="EMBL" id="ANW96108.1"/>
    </source>
</evidence>
<dbReference type="GO" id="GO:0016139">
    <property type="term" value="P:glycoside catabolic process"/>
    <property type="evidence" value="ECO:0007669"/>
    <property type="project" value="TreeGrafter"/>
</dbReference>
<evidence type="ECO:0000256" key="1">
    <source>
        <dbReference type="ARBA" id="ARBA00004071"/>
    </source>
</evidence>
<evidence type="ECO:0000256" key="6">
    <source>
        <dbReference type="ARBA" id="ARBA00023295"/>
    </source>
</evidence>
<dbReference type="InterPro" id="IPR016286">
    <property type="entry name" value="FUC_metazoa-typ"/>
</dbReference>
<dbReference type="EMBL" id="CP014224">
    <property type="protein sequence ID" value="ANW96108.1"/>
    <property type="molecule type" value="Genomic_DNA"/>
</dbReference>
<dbReference type="GO" id="GO:0005764">
    <property type="term" value="C:lysosome"/>
    <property type="evidence" value="ECO:0007669"/>
    <property type="project" value="TreeGrafter"/>
</dbReference>
<accession>A0A1B1Y5U6</accession>
<comment type="function">
    <text evidence="1">Alpha-L-fucosidase is responsible for hydrolyzing the alpha-1,6-linked fucose joined to the reducing-end N-acetylglucosamine of the carbohydrate moieties of glycoproteins.</text>
</comment>
<evidence type="ECO:0000256" key="2">
    <source>
        <dbReference type="ARBA" id="ARBA00007951"/>
    </source>
</evidence>
<dbReference type="InterPro" id="IPR000933">
    <property type="entry name" value="Glyco_hydro_29"/>
</dbReference>
<dbReference type="RefSeq" id="WP_068825898.1">
    <property type="nucleotide sequence ID" value="NZ_CP014224.1"/>
</dbReference>
<evidence type="ECO:0000313" key="9">
    <source>
        <dbReference type="Proteomes" id="UP000092967"/>
    </source>
</evidence>
<sequence>MNKSIQQIISILFIGAILIGCQNNKKEEANNTVDYITETSGDVDFGKTDVSAYTPEIRKNMEKLYEDKFGMFIHWGPYAQLEGMWNGEKKSAEWIMKVGQIPVKDYEREAAAKFKPVNFNASEWIDIAENAGMRFMVLTAKHHDGFAMYKSQHPYNLVEFADFGRDIYKELAEKCAERDMNLGFYYSQSQDWHEKGGVGNDWDFEGVLKPQKDFDDYFYNKVTPQVKELTENYGDIFMVWFDTPIQMDDEKCQLMMDIVKENQPGALVNSRLGNGFGHFDVSIDNGKTPSVSTATWLPDLKVPWQTHESVTQGGWGYTSYGGDLDRTKDYPDFIYSFCRIVGNGGVYLLNVAPRPDGTIPQSQANSLRAIGEWLEVNGEAIYGADPSPLKFPPYAITSKPGKVYLHLKEITNNKVDLTGLLSKVNKAYVLADTSKQALSFKQDNDELSVTVPTPLIQPKVTVIALEIDDEKAKVIDETLQQEENGMIKLPVSKCEFAIRRISYDYDTELTHRWGENVKQGLIWTINVKQPGAFKVISEDTGDHDFTYNLITSKETLELNAKGTIGKLTKKEQEGIVILSKGIHQIRVYPKVTTSKKTKHSYKFKGLELIPVNK</sequence>
<dbReference type="AlphaFoldDB" id="A0A1B1Y5U6"/>
<keyword evidence="5" id="KW-0378">Hydrolase</keyword>
<proteinExistence type="inferred from homology"/>
<dbReference type="EC" id="3.2.1.51" evidence="3"/>
<dbReference type="OrthoDB" id="1389336at2"/>
<dbReference type="PROSITE" id="PS51257">
    <property type="entry name" value="PROKAR_LIPOPROTEIN"/>
    <property type="match status" value="1"/>
</dbReference>
<reference evidence="8 9" key="1">
    <citation type="submission" date="2016-02" db="EMBL/GenBank/DDBJ databases">
        <authorList>
            <person name="Wen L."/>
            <person name="He K."/>
            <person name="Yang H."/>
        </authorList>
    </citation>
    <scope>NUCLEOTIDE SEQUENCE [LARGE SCALE GENOMIC DNA]</scope>
    <source>
        <strain evidence="8 9">CZ1127</strain>
    </source>
</reference>
<organism evidence="8 9">
    <name type="scientific">Wenyingzhuangia fucanilytica</name>
    <dbReference type="NCBI Taxonomy" id="1790137"/>
    <lineage>
        <taxon>Bacteria</taxon>
        <taxon>Pseudomonadati</taxon>
        <taxon>Bacteroidota</taxon>
        <taxon>Flavobacteriia</taxon>
        <taxon>Flavobacteriales</taxon>
        <taxon>Flavobacteriaceae</taxon>
        <taxon>Wenyingzhuangia</taxon>
    </lineage>
</organism>
<gene>
    <name evidence="8" type="ORF">AXE80_07380</name>
</gene>
<feature type="domain" description="Glycoside hydrolase family 29 N-terminal" evidence="7">
    <location>
        <begin position="59"/>
        <end position="379"/>
    </location>
</feature>
<name>A0A1B1Y5U6_9FLAO</name>
<dbReference type="STRING" id="1790137.AXE80_07380"/>
<dbReference type="Proteomes" id="UP000092967">
    <property type="component" value="Chromosome"/>
</dbReference>
<comment type="similarity">
    <text evidence="2">Belongs to the glycosyl hydrolase 29 family.</text>
</comment>
<protein>
    <recommendedName>
        <fullName evidence="3">alpha-L-fucosidase</fullName>
        <ecNumber evidence="3">3.2.1.51</ecNumber>
    </recommendedName>
</protein>
<dbReference type="GO" id="GO:0006004">
    <property type="term" value="P:fucose metabolic process"/>
    <property type="evidence" value="ECO:0007669"/>
    <property type="project" value="InterPro"/>
</dbReference>
<evidence type="ECO:0000256" key="4">
    <source>
        <dbReference type="ARBA" id="ARBA00022729"/>
    </source>
</evidence>
<dbReference type="PRINTS" id="PR00741">
    <property type="entry name" value="GLHYDRLASE29"/>
</dbReference>
<evidence type="ECO:0000256" key="5">
    <source>
        <dbReference type="ARBA" id="ARBA00022801"/>
    </source>
</evidence>
<dbReference type="SMART" id="SM00812">
    <property type="entry name" value="Alpha_L_fucos"/>
    <property type="match status" value="1"/>
</dbReference>
<dbReference type="GO" id="GO:0004560">
    <property type="term" value="F:alpha-L-fucosidase activity"/>
    <property type="evidence" value="ECO:0007669"/>
    <property type="project" value="InterPro"/>
</dbReference>
<evidence type="ECO:0000259" key="7">
    <source>
        <dbReference type="Pfam" id="PF01120"/>
    </source>
</evidence>
<keyword evidence="4" id="KW-0732">Signal</keyword>
<dbReference type="PANTHER" id="PTHR10030:SF37">
    <property type="entry name" value="ALPHA-L-FUCOSIDASE-RELATED"/>
    <property type="match status" value="1"/>
</dbReference>